<sequence length="379" mass="41799">MTLKKNTTPDGMPHQLRLQGANTLIVIPGRAPVCLRCKRSGHMRRDCRVPKCSECSRFGHEKEECVRTYAGVTGGAVTDEPSQFIMEAEDAELAGGALKSDSPPSIEQAKQPPGAEDNGGKETAANAPMPEGAAPSPGVTSPEASAALPSTNLLPTEKDNEGVVDSMDENTDSIKRVLDETTPTDTTPNPNAWWAASKRCKYKLERSTPRQPVRRQRLVYELMRDFQGKCTIIALHELYTRPGYHAPPKAKFEWKLRKLNTKLLDDESFLGGVSTIFKSCFKNVGGDIFEAWEIAKQEIKMLAIERSSVLTYEARCAEQRLNADLQALSRAECVNPGVCLKDLEGVKERNNSTKNVIAAPLFERVRRNTSWASSQRNGP</sequence>
<protein>
    <submittedName>
        <fullName evidence="1">Uncharacterized protein</fullName>
    </submittedName>
</protein>
<comment type="caution">
    <text evidence="1">The sequence shown here is derived from an EMBL/GenBank/DDBJ whole genome shotgun (WGS) entry which is preliminary data.</text>
</comment>
<evidence type="ECO:0000313" key="1">
    <source>
        <dbReference type="EMBL" id="KAG0422980.1"/>
    </source>
</evidence>
<organism evidence="1 2">
    <name type="scientific">Ixodes persulcatus</name>
    <name type="common">Taiga tick</name>
    <dbReference type="NCBI Taxonomy" id="34615"/>
    <lineage>
        <taxon>Eukaryota</taxon>
        <taxon>Metazoa</taxon>
        <taxon>Ecdysozoa</taxon>
        <taxon>Arthropoda</taxon>
        <taxon>Chelicerata</taxon>
        <taxon>Arachnida</taxon>
        <taxon>Acari</taxon>
        <taxon>Parasitiformes</taxon>
        <taxon>Ixodida</taxon>
        <taxon>Ixodoidea</taxon>
        <taxon>Ixodidae</taxon>
        <taxon>Ixodinae</taxon>
        <taxon>Ixodes</taxon>
    </lineage>
</organism>
<evidence type="ECO:0000313" key="2">
    <source>
        <dbReference type="Proteomes" id="UP000805193"/>
    </source>
</evidence>
<dbReference type="EMBL" id="JABSTQ010010161">
    <property type="protein sequence ID" value="KAG0422980.1"/>
    <property type="molecule type" value="Genomic_DNA"/>
</dbReference>
<accession>A0AC60PPZ3</accession>
<gene>
    <name evidence="1" type="ORF">HPB47_001266</name>
</gene>
<reference evidence="1 2" key="1">
    <citation type="journal article" date="2020" name="Cell">
        <title>Large-Scale Comparative Analyses of Tick Genomes Elucidate Their Genetic Diversity and Vector Capacities.</title>
        <authorList>
            <consortium name="Tick Genome and Microbiome Consortium (TIGMIC)"/>
            <person name="Jia N."/>
            <person name="Wang J."/>
            <person name="Shi W."/>
            <person name="Du L."/>
            <person name="Sun Y."/>
            <person name="Zhan W."/>
            <person name="Jiang J.F."/>
            <person name="Wang Q."/>
            <person name="Zhang B."/>
            <person name="Ji P."/>
            <person name="Bell-Sakyi L."/>
            <person name="Cui X.M."/>
            <person name="Yuan T.T."/>
            <person name="Jiang B.G."/>
            <person name="Yang W.F."/>
            <person name="Lam T.T."/>
            <person name="Chang Q.C."/>
            <person name="Ding S.J."/>
            <person name="Wang X.J."/>
            <person name="Zhu J.G."/>
            <person name="Ruan X.D."/>
            <person name="Zhao L."/>
            <person name="Wei J.T."/>
            <person name="Ye R.Z."/>
            <person name="Que T.C."/>
            <person name="Du C.H."/>
            <person name="Zhou Y.H."/>
            <person name="Cheng J.X."/>
            <person name="Dai P.F."/>
            <person name="Guo W.B."/>
            <person name="Han X.H."/>
            <person name="Huang E.J."/>
            <person name="Li L.F."/>
            <person name="Wei W."/>
            <person name="Gao Y.C."/>
            <person name="Liu J.Z."/>
            <person name="Shao H.Z."/>
            <person name="Wang X."/>
            <person name="Wang C.C."/>
            <person name="Yang T.C."/>
            <person name="Huo Q.B."/>
            <person name="Li W."/>
            <person name="Chen H.Y."/>
            <person name="Chen S.E."/>
            <person name="Zhou L.G."/>
            <person name="Ni X.B."/>
            <person name="Tian J.H."/>
            <person name="Sheng Y."/>
            <person name="Liu T."/>
            <person name="Pan Y.S."/>
            <person name="Xia L.Y."/>
            <person name="Li J."/>
            <person name="Zhao F."/>
            <person name="Cao W.C."/>
        </authorList>
    </citation>
    <scope>NUCLEOTIDE SEQUENCE [LARGE SCALE GENOMIC DNA]</scope>
    <source>
        <strain evidence="1">Iper-2018</strain>
    </source>
</reference>
<name>A0AC60PPZ3_IXOPE</name>
<dbReference type="Proteomes" id="UP000805193">
    <property type="component" value="Unassembled WGS sequence"/>
</dbReference>
<proteinExistence type="predicted"/>
<keyword evidence="2" id="KW-1185">Reference proteome</keyword>